<dbReference type="NCBIfam" id="NF005312">
    <property type="entry name" value="PRK06846.1"/>
    <property type="match status" value="1"/>
</dbReference>
<evidence type="ECO:0000259" key="1">
    <source>
        <dbReference type="Pfam" id="PF07969"/>
    </source>
</evidence>
<dbReference type="InterPro" id="IPR052349">
    <property type="entry name" value="Metallo-hydrolase_Enzymes"/>
</dbReference>
<sequence>MHTSQWIKNVQIEKSYREEDGYIIGSKTQTSHLLITNGKIEQIIPGDQEITDHHIPQIDAKGALALPSFIEKHCHLDKTLLGDEWRPVIPTKNIFERFEVEKKVLPTLETTTQERAETLLDIYSRAGVTKVRTHVDLYPEAGLKNLEEVNKALHTYKDRLSSEIVAFPQHGLLRSDSKDLVKEALRQGAGFVGGVDPATVDGDIEASLQTMIELAVEAGAGIDLHLHDADHLGIFTMKRLAELTVEAGLQGKVSISHAFGLGDVSLNQAEELAKVLANAGVGIISSAPNDRKFPPLELLRNKGIDTAVGCDNIFDVWSPFGNGDILERLGRLAEIYRWVDQSSLTQSLGFITGGKTTLTNAGEQAWPNVGDKANIVFVDAGSSAEAVARRSERIATMFKGRMVAGEL</sequence>
<accession>A0ABY5JTW5</accession>
<organism evidence="2 3">
    <name type="scientific">Oceanobacillus jeddahense</name>
    <dbReference type="NCBI Taxonomy" id="1462527"/>
    <lineage>
        <taxon>Bacteria</taxon>
        <taxon>Bacillati</taxon>
        <taxon>Bacillota</taxon>
        <taxon>Bacilli</taxon>
        <taxon>Bacillales</taxon>
        <taxon>Bacillaceae</taxon>
        <taxon>Oceanobacillus</taxon>
    </lineage>
</organism>
<dbReference type="Pfam" id="PF07969">
    <property type="entry name" value="Amidohydro_3"/>
    <property type="match status" value="1"/>
</dbReference>
<keyword evidence="3" id="KW-1185">Reference proteome</keyword>
<gene>
    <name evidence="2" type="ORF">NP439_03530</name>
</gene>
<dbReference type="Proteomes" id="UP001059773">
    <property type="component" value="Chromosome"/>
</dbReference>
<evidence type="ECO:0000313" key="2">
    <source>
        <dbReference type="EMBL" id="UUI03778.1"/>
    </source>
</evidence>
<dbReference type="InterPro" id="IPR013108">
    <property type="entry name" value="Amidohydro_3"/>
</dbReference>
<dbReference type="RefSeq" id="WP_256708809.1">
    <property type="nucleotide sequence ID" value="NZ_CP101914.1"/>
</dbReference>
<dbReference type="InterPro" id="IPR011059">
    <property type="entry name" value="Metal-dep_hydrolase_composite"/>
</dbReference>
<dbReference type="Gene3D" id="2.30.40.10">
    <property type="entry name" value="Urease, subunit C, domain 1"/>
    <property type="match status" value="1"/>
</dbReference>
<feature type="domain" description="Amidohydrolase 3" evidence="1">
    <location>
        <begin position="58"/>
        <end position="403"/>
    </location>
</feature>
<dbReference type="PANTHER" id="PTHR32027:SF9">
    <property type="entry name" value="BLL3847 PROTEIN"/>
    <property type="match status" value="1"/>
</dbReference>
<proteinExistence type="predicted"/>
<dbReference type="CDD" id="cd01293">
    <property type="entry name" value="Bact_CD"/>
    <property type="match status" value="1"/>
</dbReference>
<name>A0ABY5JTW5_9BACI</name>
<evidence type="ECO:0000313" key="3">
    <source>
        <dbReference type="Proteomes" id="UP001059773"/>
    </source>
</evidence>
<protein>
    <submittedName>
        <fullName evidence="2">Amidohydrolase</fullName>
    </submittedName>
</protein>
<dbReference type="InterPro" id="IPR032466">
    <property type="entry name" value="Metal_Hydrolase"/>
</dbReference>
<dbReference type="SUPFAM" id="SSF51556">
    <property type="entry name" value="Metallo-dependent hydrolases"/>
    <property type="match status" value="1"/>
</dbReference>
<reference evidence="2" key="1">
    <citation type="submission" date="2022-07" db="EMBL/GenBank/DDBJ databases">
        <title>FELIX.</title>
        <authorList>
            <person name="Wan K.H."/>
            <person name="Park S."/>
            <person name="Lawrence Q."/>
            <person name="Eichenberger J.P."/>
            <person name="Booth B.W."/>
            <person name="Piaggio A.J."/>
            <person name="Chandler J.C."/>
            <person name="Franklin A.B."/>
            <person name="Celniker S.E."/>
        </authorList>
    </citation>
    <scope>NUCLEOTIDE SEQUENCE</scope>
    <source>
        <strain evidence="2">QA-1986 374</strain>
    </source>
</reference>
<dbReference type="Gene3D" id="3.20.20.140">
    <property type="entry name" value="Metal-dependent hydrolases"/>
    <property type="match status" value="1"/>
</dbReference>
<dbReference type="EMBL" id="CP101914">
    <property type="protein sequence ID" value="UUI03778.1"/>
    <property type="molecule type" value="Genomic_DNA"/>
</dbReference>
<dbReference type="PANTHER" id="PTHR32027">
    <property type="entry name" value="CYTOSINE DEAMINASE"/>
    <property type="match status" value="1"/>
</dbReference>
<dbReference type="SUPFAM" id="SSF51338">
    <property type="entry name" value="Composite domain of metallo-dependent hydrolases"/>
    <property type="match status" value="1"/>
</dbReference>